<evidence type="ECO:0000313" key="9">
    <source>
        <dbReference type="Proteomes" id="UP000321436"/>
    </source>
</evidence>
<evidence type="ECO:0000256" key="2">
    <source>
        <dbReference type="ARBA" id="ARBA00006275"/>
    </source>
</evidence>
<keyword evidence="9" id="KW-1185">Reference proteome</keyword>
<feature type="domain" description="SusD-like N-terminal" evidence="7">
    <location>
        <begin position="111"/>
        <end position="249"/>
    </location>
</feature>
<protein>
    <recommendedName>
        <fullName evidence="10">RagB/SusD family nutrient uptake outer membrane protein</fullName>
    </recommendedName>
</protein>
<gene>
    <name evidence="8" type="ORF">CCY01nite_37890</name>
</gene>
<comment type="subcellular location">
    <subcellularLocation>
        <location evidence="1">Cell outer membrane</location>
    </subcellularLocation>
</comment>
<dbReference type="AlphaFoldDB" id="A0A512RPA9"/>
<proteinExistence type="inferred from homology"/>
<evidence type="ECO:0008006" key="10">
    <source>
        <dbReference type="Google" id="ProtNLM"/>
    </source>
</evidence>
<dbReference type="InterPro" id="IPR011990">
    <property type="entry name" value="TPR-like_helical_dom_sf"/>
</dbReference>
<dbReference type="GO" id="GO:0009279">
    <property type="term" value="C:cell outer membrane"/>
    <property type="evidence" value="ECO:0007669"/>
    <property type="project" value="UniProtKB-SubCell"/>
</dbReference>
<dbReference type="RefSeq" id="WP_146865209.1">
    <property type="nucleotide sequence ID" value="NZ_BKAU01000005.1"/>
</dbReference>
<dbReference type="Proteomes" id="UP000321436">
    <property type="component" value="Unassembled WGS sequence"/>
</dbReference>
<organism evidence="8 9">
    <name type="scientific">Chitinophaga cymbidii</name>
    <dbReference type="NCBI Taxonomy" id="1096750"/>
    <lineage>
        <taxon>Bacteria</taxon>
        <taxon>Pseudomonadati</taxon>
        <taxon>Bacteroidota</taxon>
        <taxon>Chitinophagia</taxon>
        <taxon>Chitinophagales</taxon>
        <taxon>Chitinophagaceae</taxon>
        <taxon>Chitinophaga</taxon>
    </lineage>
</organism>
<evidence type="ECO:0000256" key="4">
    <source>
        <dbReference type="ARBA" id="ARBA00023136"/>
    </source>
</evidence>
<evidence type="ECO:0000256" key="1">
    <source>
        <dbReference type="ARBA" id="ARBA00004442"/>
    </source>
</evidence>
<accession>A0A512RPA9</accession>
<feature type="domain" description="RagB/SusD" evidence="6">
    <location>
        <begin position="370"/>
        <end position="454"/>
    </location>
</feature>
<evidence type="ECO:0000259" key="6">
    <source>
        <dbReference type="Pfam" id="PF07980"/>
    </source>
</evidence>
<evidence type="ECO:0000313" key="8">
    <source>
        <dbReference type="EMBL" id="GEP97529.1"/>
    </source>
</evidence>
<comment type="caution">
    <text evidence="8">The sequence shown here is derived from an EMBL/GenBank/DDBJ whole genome shotgun (WGS) entry which is preliminary data.</text>
</comment>
<sequence>MKKKIFTILALSCFLFQSCEKMLEIVPASTSPEELILSTVDGMDGGLNYAYAQLHTDVGRHYTLWSEALADHLVIRGSAIRTQMSFYDRDMDAIVTETISATDLRLQNDIRMRELYNCINAAALILRAAENDLAKDDLGWSTNKARIMGECHFLRAAAHFELVRFWAKPWDATPDNTHPGIVLMDHPVDDRVSNIKPRATLKEIYDFVIAEFKKAEEQLPEAFDPAQHAAVFNGRATKDAARGYLAKVYFQQLNSTMAKQTIDGLIGATPGIPSSHPLQASLSALFSARGADDTDPECIYQSTSSITTNSLAPYWNSTNTESIYTINNAAPKGIVSEKFLADANYSASDLRWTTFFKTLADGKVTPIKYSLVQHYNIPLIRTAELLLDRAEINAAANNLPDAIADCNAIRERAQIPLLDDGISQAALLDTIKLERIRELAFEGDRLHNLRRMKVPIPAGDRADQTPLPWNGLELVLKYSVEDMARNPLLDNNY</sequence>
<dbReference type="InterPro" id="IPR033985">
    <property type="entry name" value="SusD-like_N"/>
</dbReference>
<keyword evidence="5" id="KW-0998">Cell outer membrane</keyword>
<dbReference type="EMBL" id="BKAU01000005">
    <property type="protein sequence ID" value="GEP97529.1"/>
    <property type="molecule type" value="Genomic_DNA"/>
</dbReference>
<dbReference type="SUPFAM" id="SSF48452">
    <property type="entry name" value="TPR-like"/>
    <property type="match status" value="1"/>
</dbReference>
<evidence type="ECO:0000256" key="3">
    <source>
        <dbReference type="ARBA" id="ARBA00022729"/>
    </source>
</evidence>
<dbReference type="PROSITE" id="PS51257">
    <property type="entry name" value="PROKAR_LIPOPROTEIN"/>
    <property type="match status" value="1"/>
</dbReference>
<reference evidence="8 9" key="1">
    <citation type="submission" date="2019-07" db="EMBL/GenBank/DDBJ databases">
        <title>Whole genome shotgun sequence of Chitinophaga cymbidii NBRC 109752.</title>
        <authorList>
            <person name="Hosoyama A."/>
            <person name="Uohara A."/>
            <person name="Ohji S."/>
            <person name="Ichikawa N."/>
        </authorList>
    </citation>
    <scope>NUCLEOTIDE SEQUENCE [LARGE SCALE GENOMIC DNA]</scope>
    <source>
        <strain evidence="8 9">NBRC 109752</strain>
    </source>
</reference>
<dbReference type="Gene3D" id="1.25.40.390">
    <property type="match status" value="1"/>
</dbReference>
<comment type="similarity">
    <text evidence="2">Belongs to the SusD family.</text>
</comment>
<dbReference type="Pfam" id="PF07980">
    <property type="entry name" value="SusD_RagB"/>
    <property type="match status" value="1"/>
</dbReference>
<dbReference type="InterPro" id="IPR012944">
    <property type="entry name" value="SusD_RagB_dom"/>
</dbReference>
<evidence type="ECO:0000256" key="5">
    <source>
        <dbReference type="ARBA" id="ARBA00023237"/>
    </source>
</evidence>
<keyword evidence="3" id="KW-0732">Signal</keyword>
<dbReference type="Pfam" id="PF14322">
    <property type="entry name" value="SusD-like_3"/>
    <property type="match status" value="1"/>
</dbReference>
<name>A0A512RPA9_9BACT</name>
<keyword evidence="4" id="KW-0472">Membrane</keyword>
<evidence type="ECO:0000259" key="7">
    <source>
        <dbReference type="Pfam" id="PF14322"/>
    </source>
</evidence>
<dbReference type="OrthoDB" id="1080118at2"/>